<evidence type="ECO:0000313" key="1">
    <source>
        <dbReference type="EnsemblMetazoa" id="AALB014081-PA"/>
    </source>
</evidence>
<dbReference type="AlphaFoldDB" id="A0A182FWP0"/>
<dbReference type="Proteomes" id="UP000069272">
    <property type="component" value="Chromosome 2L"/>
</dbReference>
<evidence type="ECO:0000313" key="2">
    <source>
        <dbReference type="Proteomes" id="UP000069272"/>
    </source>
</evidence>
<accession>A0A182FWP0</accession>
<dbReference type="EnsemblMetazoa" id="AALB014081-RA">
    <property type="protein sequence ID" value="AALB014081-PA"/>
    <property type="gene ID" value="AALB014081"/>
</dbReference>
<sequence length="103" mass="11475">MRRAARAAESWQSLFTSSGWKYCPCCSFSASWDNCARKRTASSGRNGAEDPHSEFHLVADGILENRSWCSLNGAINMDGLFKKGVDANSLHFMFSIRHHTFAA</sequence>
<organism evidence="1 2">
    <name type="scientific">Anopheles albimanus</name>
    <name type="common">New world malaria mosquito</name>
    <dbReference type="NCBI Taxonomy" id="7167"/>
    <lineage>
        <taxon>Eukaryota</taxon>
        <taxon>Metazoa</taxon>
        <taxon>Ecdysozoa</taxon>
        <taxon>Arthropoda</taxon>
        <taxon>Hexapoda</taxon>
        <taxon>Insecta</taxon>
        <taxon>Pterygota</taxon>
        <taxon>Neoptera</taxon>
        <taxon>Endopterygota</taxon>
        <taxon>Diptera</taxon>
        <taxon>Nematocera</taxon>
        <taxon>Culicoidea</taxon>
        <taxon>Culicidae</taxon>
        <taxon>Anophelinae</taxon>
        <taxon>Anopheles</taxon>
    </lineage>
</organism>
<keyword evidence="2" id="KW-1185">Reference proteome</keyword>
<dbReference type="VEuPathDB" id="VectorBase:AALB014081"/>
<proteinExistence type="predicted"/>
<reference evidence="1" key="2">
    <citation type="submission" date="2022-08" db="UniProtKB">
        <authorList>
            <consortium name="EnsemblMetazoa"/>
        </authorList>
    </citation>
    <scope>IDENTIFICATION</scope>
    <source>
        <strain evidence="1">STECLA/ALBI9_A</strain>
    </source>
</reference>
<reference evidence="1 2" key="1">
    <citation type="journal article" date="2017" name="G3 (Bethesda)">
        <title>The Physical Genome Mapping of Anopheles albimanus Corrected Scaffold Misassemblies and Identified Interarm Rearrangements in Genus Anopheles.</title>
        <authorList>
            <person name="Artemov G.N."/>
            <person name="Peery A.N."/>
            <person name="Jiang X."/>
            <person name="Tu Z."/>
            <person name="Stegniy V.N."/>
            <person name="Sharakhova M.V."/>
            <person name="Sharakhov I.V."/>
        </authorList>
    </citation>
    <scope>NUCLEOTIDE SEQUENCE [LARGE SCALE GENOMIC DNA]</scope>
    <source>
        <strain evidence="1 2">ALBI9_A</strain>
    </source>
</reference>
<name>A0A182FWP0_ANOAL</name>
<protein>
    <submittedName>
        <fullName evidence="1">Uncharacterized protein</fullName>
    </submittedName>
</protein>